<dbReference type="NCBIfam" id="TIGR03605">
    <property type="entry name" value="antibiot_sagB"/>
    <property type="match status" value="1"/>
</dbReference>
<name>A0A9C9EM02_UNCW3</name>
<proteinExistence type="predicted"/>
<dbReference type="PANTHER" id="PTHR43745">
    <property type="entry name" value="NITROREDUCTASE MJ1384-RELATED"/>
    <property type="match status" value="1"/>
</dbReference>
<dbReference type="InterPro" id="IPR000415">
    <property type="entry name" value="Nitroreductase-like"/>
</dbReference>
<dbReference type="Proteomes" id="UP000885826">
    <property type="component" value="Unassembled WGS sequence"/>
</dbReference>
<evidence type="ECO:0000259" key="1">
    <source>
        <dbReference type="Pfam" id="PF00881"/>
    </source>
</evidence>
<comment type="caution">
    <text evidence="2">The sequence shown here is derived from an EMBL/GenBank/DDBJ whole genome shotgun (WGS) entry which is preliminary data.</text>
</comment>
<dbReference type="PANTHER" id="PTHR43745:SF2">
    <property type="entry name" value="NITROREDUCTASE MJ1384-RELATED"/>
    <property type="match status" value="1"/>
</dbReference>
<evidence type="ECO:0000313" key="2">
    <source>
        <dbReference type="EMBL" id="HEC78494.1"/>
    </source>
</evidence>
<dbReference type="Pfam" id="PF00881">
    <property type="entry name" value="Nitroreductase"/>
    <property type="match status" value="1"/>
</dbReference>
<reference evidence="2" key="1">
    <citation type="journal article" date="2020" name="mSystems">
        <title>Genome- and Community-Level Interaction Insights into Carbon Utilization and Element Cycling Functions of Hydrothermarchaeota in Hydrothermal Sediment.</title>
        <authorList>
            <person name="Zhou Z."/>
            <person name="Liu Y."/>
            <person name="Xu W."/>
            <person name="Pan J."/>
            <person name="Luo Z.H."/>
            <person name="Li M."/>
        </authorList>
    </citation>
    <scope>NUCLEOTIDE SEQUENCE</scope>
    <source>
        <strain evidence="2">HyVt-388</strain>
    </source>
</reference>
<feature type="domain" description="Nitroreductase" evidence="1">
    <location>
        <begin position="85"/>
        <end position="272"/>
    </location>
</feature>
<dbReference type="CDD" id="cd02142">
    <property type="entry name" value="McbC_SagB-like_oxidoreductase"/>
    <property type="match status" value="1"/>
</dbReference>
<dbReference type="InterPro" id="IPR029479">
    <property type="entry name" value="Nitroreductase"/>
</dbReference>
<sequence>MRKRKRDIFAELTDNHLWNLWEIFHENTKINKLYSREYGTFIETVTRHPYFLKRMAMSYKLYAGKKQIKLPKTFTNSHKSIETIIRQRRTRRNFSGKPITIEETAKLLYFSYGINAKVPIPKDPTVIQFLRVTPSAGALYPLELYINIFLSQDIKPGLYHYNVLHHALEELKLGDFRDSISNACMIQQMIKGANAVLFITGIFKRTTFKYHERGYRFVLMESGHVAQNLSLICEAISLGSVLIGGFHDDEINSFLEVDGVNEAVLYPIVIGKPVFE</sequence>
<dbReference type="InterPro" id="IPR052544">
    <property type="entry name" value="Bacteriocin_Proc_Enz"/>
</dbReference>
<protein>
    <submittedName>
        <fullName evidence="2">SagB/ThcOx family dehydrogenase</fullName>
    </submittedName>
</protein>
<accession>A0A9C9EM02</accession>
<gene>
    <name evidence="2" type="ORF">ENI34_05045</name>
</gene>
<dbReference type="Gene3D" id="3.40.109.10">
    <property type="entry name" value="NADH Oxidase"/>
    <property type="match status" value="1"/>
</dbReference>
<dbReference type="SUPFAM" id="SSF55469">
    <property type="entry name" value="FMN-dependent nitroreductase-like"/>
    <property type="match status" value="1"/>
</dbReference>
<evidence type="ECO:0000313" key="3">
    <source>
        <dbReference type="Proteomes" id="UP000885826"/>
    </source>
</evidence>
<dbReference type="GO" id="GO:0016491">
    <property type="term" value="F:oxidoreductase activity"/>
    <property type="evidence" value="ECO:0007669"/>
    <property type="project" value="InterPro"/>
</dbReference>
<organism evidence="2 3">
    <name type="scientific">candidate division WOR-3 bacterium</name>
    <dbReference type="NCBI Taxonomy" id="2052148"/>
    <lineage>
        <taxon>Bacteria</taxon>
        <taxon>Bacteria division WOR-3</taxon>
    </lineage>
</organism>
<dbReference type="EMBL" id="DRIG01000055">
    <property type="protein sequence ID" value="HEC78494.1"/>
    <property type="molecule type" value="Genomic_DNA"/>
</dbReference>
<dbReference type="InterPro" id="IPR020051">
    <property type="entry name" value="SagB-type_dehydrogenase"/>
</dbReference>
<dbReference type="AlphaFoldDB" id="A0A9C9EM02"/>